<comment type="caution">
    <text evidence="3">The sequence shown here is derived from an EMBL/GenBank/DDBJ whole genome shotgun (WGS) entry which is preliminary data.</text>
</comment>
<keyword evidence="4" id="KW-1185">Reference proteome</keyword>
<evidence type="ECO:0000313" key="3">
    <source>
        <dbReference type="EMBL" id="GCB34593.1"/>
    </source>
</evidence>
<gene>
    <name evidence="3" type="ORF">KGMB02408_15380</name>
</gene>
<feature type="chain" id="PRO_5019214391" description="DUF5000 domain-containing protein" evidence="1">
    <location>
        <begin position="19"/>
        <end position="407"/>
    </location>
</feature>
<dbReference type="Pfam" id="PF16389">
    <property type="entry name" value="DUF4998"/>
    <property type="match status" value="1"/>
</dbReference>
<protein>
    <recommendedName>
        <fullName evidence="2">DUF5000 domain-containing protein</fullName>
    </recommendedName>
</protein>
<evidence type="ECO:0000313" key="4">
    <source>
        <dbReference type="Proteomes" id="UP000288079"/>
    </source>
</evidence>
<sequence>MKKIILLFCFIPLFLNIACEGEIDPLQFAQGGELRYPGKVSSATYLAGKERLQIQLTLGPDPNVNKVIIYWNLSKEHLIVDIDRSSLKDNTVDVLIENLPENIYNFEIYTYDKFENKSIPTYLVGRTYGNRYLSILNNRPIATYEAVDNGGVKIIWGDSIIYSAGVRMEYTDIEQNKKVVEIPNIVNETILEQVDINKEIEISTLFAPEPNAIDIFESKKIMRLDPTKLILELKKPYALNHVGGFDSAYGGNPDKLWDGKWGKTFNQDGSGNPWGNEAGWGVFEPKTIPAWFTIDLSKSVKIARYRSGFYWPYMNGCPKKTELWAYTGEGVPTAEEGWNNWVKIGSADNSALTLEEMVSAYSLGDNIYPDYNSVPSAQYYRVKVLETWKPGASCFSISEVTFWRYTN</sequence>
<evidence type="ECO:0000259" key="2">
    <source>
        <dbReference type="Pfam" id="PF16391"/>
    </source>
</evidence>
<accession>A0A401LT08</accession>
<reference evidence="3 4" key="1">
    <citation type="submission" date="2018-10" db="EMBL/GenBank/DDBJ databases">
        <title>Draft Genome Sequence of Bacteroides sp. KCTC 15687.</title>
        <authorList>
            <person name="Yu S.Y."/>
            <person name="Kim J.S."/>
            <person name="Oh B.S."/>
            <person name="Park S.H."/>
            <person name="Kang S.W."/>
            <person name="Park J.E."/>
            <person name="Choi S.H."/>
            <person name="Han K.I."/>
            <person name="Lee K.C."/>
            <person name="Eom M.K."/>
            <person name="Suh M.K."/>
            <person name="Lee D.H."/>
            <person name="Yoon H."/>
            <person name="Kim B."/>
            <person name="Yang S.J."/>
            <person name="Lee J.S."/>
            <person name="Lee J.H."/>
        </authorList>
    </citation>
    <scope>NUCLEOTIDE SEQUENCE [LARGE SCALE GENOMIC DNA]</scope>
    <source>
        <strain evidence="3 4">KCTC 15687</strain>
    </source>
</reference>
<organism evidence="3 4">
    <name type="scientific">Bacteroides faecalis</name>
    <dbReference type="NCBI Taxonomy" id="2447885"/>
    <lineage>
        <taxon>Bacteria</taxon>
        <taxon>Pseudomonadati</taxon>
        <taxon>Bacteroidota</taxon>
        <taxon>Bacteroidia</taxon>
        <taxon>Bacteroidales</taxon>
        <taxon>Bacteroidaceae</taxon>
        <taxon>Bacteroides</taxon>
    </lineage>
</organism>
<dbReference type="AlphaFoldDB" id="A0A401LT08"/>
<dbReference type="EMBL" id="BHWB01000003">
    <property type="protein sequence ID" value="GCB34593.1"/>
    <property type="molecule type" value="Genomic_DNA"/>
</dbReference>
<dbReference type="Proteomes" id="UP000288079">
    <property type="component" value="Unassembled WGS sequence"/>
</dbReference>
<proteinExistence type="predicted"/>
<dbReference type="OrthoDB" id="1043438at2"/>
<feature type="signal peptide" evidence="1">
    <location>
        <begin position="1"/>
        <end position="18"/>
    </location>
</feature>
<keyword evidence="1" id="KW-0732">Signal</keyword>
<dbReference type="RefSeq" id="WP_125040762.1">
    <property type="nucleotide sequence ID" value="NZ_BHWB01000003.1"/>
</dbReference>
<dbReference type="InterPro" id="IPR032164">
    <property type="entry name" value="DUF5000"/>
</dbReference>
<evidence type="ECO:0000256" key="1">
    <source>
        <dbReference type="SAM" id="SignalP"/>
    </source>
</evidence>
<feature type="domain" description="DUF5000" evidence="2">
    <location>
        <begin position="280"/>
        <end position="403"/>
    </location>
</feature>
<name>A0A401LT08_9BACE</name>
<dbReference type="Pfam" id="PF16391">
    <property type="entry name" value="DUF5000"/>
    <property type="match status" value="1"/>
</dbReference>
<dbReference type="Gene3D" id="2.60.120.260">
    <property type="entry name" value="Galactose-binding domain-like"/>
    <property type="match status" value="1"/>
</dbReference>